<dbReference type="Proteomes" id="UP000673975">
    <property type="component" value="Unassembled WGS sequence"/>
</dbReference>
<dbReference type="GO" id="GO:0000156">
    <property type="term" value="F:phosphorelay response regulator activity"/>
    <property type="evidence" value="ECO:0007669"/>
    <property type="project" value="TreeGrafter"/>
</dbReference>
<dbReference type="PROSITE" id="PS50110">
    <property type="entry name" value="RESPONSE_REGULATORY"/>
    <property type="match status" value="1"/>
</dbReference>
<gene>
    <name evidence="10" type="ORF">NATSA_12225</name>
</gene>
<dbReference type="SMART" id="SM00862">
    <property type="entry name" value="Trans_reg_C"/>
    <property type="match status" value="1"/>
</dbReference>
<dbReference type="RefSeq" id="WP_210512893.1">
    <property type="nucleotide sequence ID" value="NZ_JAFIDN010000010.1"/>
</dbReference>
<proteinExistence type="predicted"/>
<dbReference type="Pfam" id="PF00072">
    <property type="entry name" value="Response_reg"/>
    <property type="match status" value="1"/>
</dbReference>
<dbReference type="InterPro" id="IPR011006">
    <property type="entry name" value="CheY-like_superfamily"/>
</dbReference>
<dbReference type="GO" id="GO:0032993">
    <property type="term" value="C:protein-DNA complex"/>
    <property type="evidence" value="ECO:0007669"/>
    <property type="project" value="TreeGrafter"/>
</dbReference>
<dbReference type="AlphaFoldDB" id="A0A8J7SCC2"/>
<feature type="DNA-binding region" description="OmpR/PhoB-type" evidence="7">
    <location>
        <begin position="132"/>
        <end position="228"/>
    </location>
</feature>
<feature type="domain" description="Response regulatory" evidence="8">
    <location>
        <begin position="6"/>
        <end position="124"/>
    </location>
</feature>
<sequence>MNFKRTILLVEDEAEPADMLSNYLEMHGYEVLLAMEGNRALKLIDEHAQSIDLAILDIMVPEKDGYEICQYLRSHPVLSDVPVIFLTAKDKEKDEIAGLDLGADDYIPKPASLNLVKAHVESMLRRRPREKGNWLAYRNVYITSDSMEAWQNGEKIELTTTEFKLLKLFFENPKRVYTRQEILEYITDEEKYVFDRTVDVHIKNLRLKLRDDGELIKTYRGMGYGLNKELALT</sequence>
<dbReference type="GO" id="GO:0000976">
    <property type="term" value="F:transcription cis-regulatory region binding"/>
    <property type="evidence" value="ECO:0007669"/>
    <property type="project" value="TreeGrafter"/>
</dbReference>
<dbReference type="InterPro" id="IPR001789">
    <property type="entry name" value="Sig_transdc_resp-reg_receiver"/>
</dbReference>
<evidence type="ECO:0000259" key="8">
    <source>
        <dbReference type="PROSITE" id="PS50110"/>
    </source>
</evidence>
<accession>A0A8J7SCC2</accession>
<dbReference type="PANTHER" id="PTHR48111">
    <property type="entry name" value="REGULATOR OF RPOS"/>
    <property type="match status" value="1"/>
</dbReference>
<dbReference type="Gene3D" id="6.10.250.690">
    <property type="match status" value="1"/>
</dbReference>
<evidence type="ECO:0000256" key="2">
    <source>
        <dbReference type="ARBA" id="ARBA00023012"/>
    </source>
</evidence>
<dbReference type="Gene3D" id="1.10.10.10">
    <property type="entry name" value="Winged helix-like DNA-binding domain superfamily/Winged helix DNA-binding domain"/>
    <property type="match status" value="1"/>
</dbReference>
<keyword evidence="2" id="KW-0902">Two-component regulatory system</keyword>
<evidence type="ECO:0000313" key="11">
    <source>
        <dbReference type="Proteomes" id="UP000673975"/>
    </source>
</evidence>
<dbReference type="SUPFAM" id="SSF52172">
    <property type="entry name" value="CheY-like"/>
    <property type="match status" value="1"/>
</dbReference>
<evidence type="ECO:0000256" key="3">
    <source>
        <dbReference type="ARBA" id="ARBA00023015"/>
    </source>
</evidence>
<dbReference type="InterPro" id="IPR036388">
    <property type="entry name" value="WH-like_DNA-bd_sf"/>
</dbReference>
<dbReference type="PROSITE" id="PS51755">
    <property type="entry name" value="OMPR_PHOB"/>
    <property type="match status" value="1"/>
</dbReference>
<evidence type="ECO:0000313" key="10">
    <source>
        <dbReference type="EMBL" id="MBP3193436.1"/>
    </source>
</evidence>
<evidence type="ECO:0000256" key="6">
    <source>
        <dbReference type="PROSITE-ProRule" id="PRU00169"/>
    </source>
</evidence>
<organism evidence="10 11">
    <name type="scientific">Natronogracilivirga saccharolytica</name>
    <dbReference type="NCBI Taxonomy" id="2812953"/>
    <lineage>
        <taxon>Bacteria</taxon>
        <taxon>Pseudomonadati</taxon>
        <taxon>Balneolota</taxon>
        <taxon>Balneolia</taxon>
        <taxon>Balneolales</taxon>
        <taxon>Cyclonatronaceae</taxon>
        <taxon>Natronogracilivirga</taxon>
    </lineage>
</organism>
<feature type="domain" description="OmpR/PhoB-type" evidence="9">
    <location>
        <begin position="132"/>
        <end position="228"/>
    </location>
</feature>
<evidence type="ECO:0000256" key="1">
    <source>
        <dbReference type="ARBA" id="ARBA00022553"/>
    </source>
</evidence>
<keyword evidence="3" id="KW-0805">Transcription regulation</keyword>
<keyword evidence="1 6" id="KW-0597">Phosphoprotein</keyword>
<keyword evidence="11" id="KW-1185">Reference proteome</keyword>
<dbReference type="EMBL" id="JAFIDN010000010">
    <property type="protein sequence ID" value="MBP3193436.1"/>
    <property type="molecule type" value="Genomic_DNA"/>
</dbReference>
<comment type="caution">
    <text evidence="10">The sequence shown here is derived from an EMBL/GenBank/DDBJ whole genome shotgun (WGS) entry which is preliminary data.</text>
</comment>
<name>A0A8J7SCC2_9BACT</name>
<reference evidence="10" key="1">
    <citation type="submission" date="2021-02" db="EMBL/GenBank/DDBJ databases">
        <title>Natronogracilivirga saccharolytica gen. nov. sp. nov. a new anaerobic, haloalkiliphilic carbohydrate-fermenting bacterium from soda lake and proposing of Cyclonatronumiaceae fam. nov. in the phylum Balneolaeota.</title>
        <authorList>
            <person name="Zhilina T.N."/>
            <person name="Sorokin D.Y."/>
            <person name="Zavarzina D.G."/>
            <person name="Toshchakov S.V."/>
            <person name="Kublanov I.V."/>
        </authorList>
    </citation>
    <scope>NUCLEOTIDE SEQUENCE</scope>
    <source>
        <strain evidence="10">Z-1702</strain>
    </source>
</reference>
<dbReference type="CDD" id="cd17574">
    <property type="entry name" value="REC_OmpR"/>
    <property type="match status" value="1"/>
</dbReference>
<dbReference type="InterPro" id="IPR039420">
    <property type="entry name" value="WalR-like"/>
</dbReference>
<keyword evidence="4 7" id="KW-0238">DNA-binding</keyword>
<evidence type="ECO:0000256" key="5">
    <source>
        <dbReference type="ARBA" id="ARBA00023163"/>
    </source>
</evidence>
<dbReference type="Gene3D" id="3.40.50.2300">
    <property type="match status" value="1"/>
</dbReference>
<feature type="modified residue" description="4-aspartylphosphate" evidence="6">
    <location>
        <position position="57"/>
    </location>
</feature>
<evidence type="ECO:0000256" key="7">
    <source>
        <dbReference type="PROSITE-ProRule" id="PRU01091"/>
    </source>
</evidence>
<evidence type="ECO:0000259" key="9">
    <source>
        <dbReference type="PROSITE" id="PS51755"/>
    </source>
</evidence>
<keyword evidence="5" id="KW-0804">Transcription</keyword>
<dbReference type="CDD" id="cd00383">
    <property type="entry name" value="trans_reg_C"/>
    <property type="match status" value="1"/>
</dbReference>
<dbReference type="GO" id="GO:0005829">
    <property type="term" value="C:cytosol"/>
    <property type="evidence" value="ECO:0007669"/>
    <property type="project" value="TreeGrafter"/>
</dbReference>
<dbReference type="InterPro" id="IPR001867">
    <property type="entry name" value="OmpR/PhoB-type_DNA-bd"/>
</dbReference>
<protein>
    <submittedName>
        <fullName evidence="10">Response regulator transcription factor</fullName>
    </submittedName>
</protein>
<dbReference type="GO" id="GO:0006355">
    <property type="term" value="P:regulation of DNA-templated transcription"/>
    <property type="evidence" value="ECO:0007669"/>
    <property type="project" value="InterPro"/>
</dbReference>
<dbReference type="SMART" id="SM00448">
    <property type="entry name" value="REC"/>
    <property type="match status" value="1"/>
</dbReference>
<dbReference type="Pfam" id="PF00486">
    <property type="entry name" value="Trans_reg_C"/>
    <property type="match status" value="1"/>
</dbReference>
<dbReference type="PANTHER" id="PTHR48111:SF1">
    <property type="entry name" value="TWO-COMPONENT RESPONSE REGULATOR ORR33"/>
    <property type="match status" value="1"/>
</dbReference>
<evidence type="ECO:0000256" key="4">
    <source>
        <dbReference type="ARBA" id="ARBA00023125"/>
    </source>
</evidence>